<reference evidence="1" key="2">
    <citation type="submission" date="2013-09" db="EMBL/GenBank/DDBJ databases">
        <title>Draft genome sequence of Anaerotruncus colihominis(DSM 17241).</title>
        <authorList>
            <person name="Sudarsanam P."/>
            <person name="Ley R."/>
            <person name="Guruge J."/>
            <person name="Turnbaugh P.J."/>
            <person name="Mahowald M."/>
            <person name="Liep D."/>
            <person name="Gordon J."/>
        </authorList>
    </citation>
    <scope>NUCLEOTIDE SEQUENCE</scope>
    <source>
        <strain evidence="1">DSM 17241</strain>
    </source>
</reference>
<dbReference type="HOGENOM" id="CLU_3179460_0_0_9"/>
<dbReference type="EMBL" id="ABGD02000018">
    <property type="protein sequence ID" value="EDS11035.1"/>
    <property type="molecule type" value="Genomic_DNA"/>
</dbReference>
<organism evidence="1 2">
    <name type="scientific">Anaerotruncus colihominis DSM 17241</name>
    <dbReference type="NCBI Taxonomy" id="445972"/>
    <lineage>
        <taxon>Bacteria</taxon>
        <taxon>Bacillati</taxon>
        <taxon>Bacillota</taxon>
        <taxon>Clostridia</taxon>
        <taxon>Eubacteriales</taxon>
        <taxon>Oscillospiraceae</taxon>
        <taxon>Anaerotruncus</taxon>
    </lineage>
</organism>
<evidence type="ECO:0000313" key="2">
    <source>
        <dbReference type="Proteomes" id="UP000003803"/>
    </source>
</evidence>
<sequence>MQSRTLGSYIYMYNNYNKQYNENQAIGRQFSGGSQIIFQRNEWFLA</sequence>
<reference evidence="1" key="1">
    <citation type="submission" date="2007-11" db="EMBL/GenBank/DDBJ databases">
        <authorList>
            <person name="Fulton L."/>
            <person name="Clifton S."/>
            <person name="Fulton B."/>
            <person name="Xu J."/>
            <person name="Minx P."/>
            <person name="Pepin K.H."/>
            <person name="Johnson M."/>
            <person name="Thiruvilangam P."/>
            <person name="Bhonagiri V."/>
            <person name="Nash W.E."/>
            <person name="Mardis E.R."/>
            <person name="Wilson R.K."/>
        </authorList>
    </citation>
    <scope>NUCLEOTIDE SEQUENCE [LARGE SCALE GENOMIC DNA]</scope>
    <source>
        <strain evidence="1">DSM 17241</strain>
    </source>
</reference>
<dbReference type="Proteomes" id="UP000003803">
    <property type="component" value="Unassembled WGS sequence"/>
</dbReference>
<comment type="caution">
    <text evidence="1">The sequence shown here is derived from an EMBL/GenBank/DDBJ whole genome shotgun (WGS) entry which is preliminary data.</text>
</comment>
<proteinExistence type="predicted"/>
<dbReference type="AlphaFoldDB" id="B0PBR0"/>
<name>B0PBR0_9FIRM</name>
<accession>B0PBR0</accession>
<evidence type="ECO:0000313" key="1">
    <source>
        <dbReference type="EMBL" id="EDS11035.1"/>
    </source>
</evidence>
<protein>
    <submittedName>
        <fullName evidence="1">Uncharacterized protein</fullName>
    </submittedName>
</protein>
<keyword evidence="2" id="KW-1185">Reference proteome</keyword>
<gene>
    <name evidence="1" type="ORF">ANACOL_02218</name>
</gene>